<dbReference type="PANTHER" id="PTHR43537:SF5">
    <property type="entry name" value="UXU OPERON TRANSCRIPTIONAL REGULATOR"/>
    <property type="match status" value="1"/>
</dbReference>
<feature type="domain" description="HTH gntR-type" evidence="4">
    <location>
        <begin position="9"/>
        <end position="77"/>
    </location>
</feature>
<dbReference type="InterPro" id="IPR000524">
    <property type="entry name" value="Tscrpt_reg_HTH_GntR"/>
</dbReference>
<accession>A0A2Y9CA26</accession>
<dbReference type="GO" id="GO:0003677">
    <property type="term" value="F:DNA binding"/>
    <property type="evidence" value="ECO:0007669"/>
    <property type="project" value="UniProtKB-KW"/>
</dbReference>
<dbReference type="Pfam" id="PF00392">
    <property type="entry name" value="GntR"/>
    <property type="match status" value="1"/>
</dbReference>
<dbReference type="PRINTS" id="PR00035">
    <property type="entry name" value="HTHGNTR"/>
</dbReference>
<sequence length="228" mass="26029">MGIKPIKKVNVGEQVFFQLKKMLIDGEWGPGSKIPSENDLADLFDVSRITVRQALQKLNALGLIETRLGDGSYVRDINVGDSMNALIPVMYLGEQTATQVFEFRQIIETGCTRLAVKRATEGDIEELKNILVKMTKYRDKSDSNNFSKADLEFHLKIAQITRNALFIKTNSILQDVLEQSMDAVIDKMGYENGLYYHEQIIKAIESRDEEKAAEMMKEHIEKNLEYFK</sequence>
<evidence type="ECO:0000256" key="1">
    <source>
        <dbReference type="ARBA" id="ARBA00023015"/>
    </source>
</evidence>
<dbReference type="CDD" id="cd07377">
    <property type="entry name" value="WHTH_GntR"/>
    <property type="match status" value="1"/>
</dbReference>
<name>A0A2Y9CA26_9FIRM</name>
<evidence type="ECO:0000313" key="5">
    <source>
        <dbReference type="EMBL" id="PWJ29486.1"/>
    </source>
</evidence>
<dbReference type="Pfam" id="PF07729">
    <property type="entry name" value="FCD"/>
    <property type="match status" value="1"/>
</dbReference>
<dbReference type="EMBL" id="QGDL01000006">
    <property type="protein sequence ID" value="PWJ29486.1"/>
    <property type="molecule type" value="Genomic_DNA"/>
</dbReference>
<keyword evidence="1" id="KW-0805">Transcription regulation</keyword>
<dbReference type="GO" id="GO:0003700">
    <property type="term" value="F:DNA-binding transcription factor activity"/>
    <property type="evidence" value="ECO:0007669"/>
    <property type="project" value="InterPro"/>
</dbReference>
<dbReference type="AlphaFoldDB" id="A0A2Y9CA26"/>
<reference evidence="5 6" key="1">
    <citation type="submission" date="2018-05" db="EMBL/GenBank/DDBJ databases">
        <title>The Hungate 1000. A catalogue of reference genomes from the rumen microbiome.</title>
        <authorList>
            <person name="Kelly W."/>
        </authorList>
    </citation>
    <scope>NUCLEOTIDE SEQUENCE [LARGE SCALE GENOMIC DNA]</scope>
    <source>
        <strain evidence="5 6">NLAE-zl-C242</strain>
    </source>
</reference>
<proteinExistence type="predicted"/>
<organism evidence="5 6">
    <name type="scientific">Faecalicatena orotica</name>
    <dbReference type="NCBI Taxonomy" id="1544"/>
    <lineage>
        <taxon>Bacteria</taxon>
        <taxon>Bacillati</taxon>
        <taxon>Bacillota</taxon>
        <taxon>Clostridia</taxon>
        <taxon>Lachnospirales</taxon>
        <taxon>Lachnospiraceae</taxon>
        <taxon>Faecalicatena</taxon>
    </lineage>
</organism>
<dbReference type="PANTHER" id="PTHR43537">
    <property type="entry name" value="TRANSCRIPTIONAL REGULATOR, GNTR FAMILY"/>
    <property type="match status" value="1"/>
</dbReference>
<dbReference type="Proteomes" id="UP000245845">
    <property type="component" value="Unassembled WGS sequence"/>
</dbReference>
<dbReference type="InterPro" id="IPR036390">
    <property type="entry name" value="WH_DNA-bd_sf"/>
</dbReference>
<evidence type="ECO:0000313" key="6">
    <source>
        <dbReference type="Proteomes" id="UP000245845"/>
    </source>
</evidence>
<keyword evidence="5" id="KW-0670">Pyruvate</keyword>
<dbReference type="OrthoDB" id="9816541at2"/>
<dbReference type="InterPro" id="IPR008920">
    <property type="entry name" value="TF_FadR/GntR_C"/>
</dbReference>
<dbReference type="SMART" id="SM00345">
    <property type="entry name" value="HTH_GNTR"/>
    <property type="match status" value="1"/>
</dbReference>
<dbReference type="SUPFAM" id="SSF46785">
    <property type="entry name" value="Winged helix' DNA-binding domain"/>
    <property type="match status" value="1"/>
</dbReference>
<evidence type="ECO:0000259" key="4">
    <source>
        <dbReference type="PROSITE" id="PS50949"/>
    </source>
</evidence>
<evidence type="ECO:0000256" key="3">
    <source>
        <dbReference type="ARBA" id="ARBA00023163"/>
    </source>
</evidence>
<dbReference type="InterPro" id="IPR011711">
    <property type="entry name" value="GntR_C"/>
</dbReference>
<dbReference type="SUPFAM" id="SSF48008">
    <property type="entry name" value="GntR ligand-binding domain-like"/>
    <property type="match status" value="1"/>
</dbReference>
<dbReference type="PROSITE" id="PS50949">
    <property type="entry name" value="HTH_GNTR"/>
    <property type="match status" value="1"/>
</dbReference>
<keyword evidence="3" id="KW-0804">Transcription</keyword>
<keyword evidence="6" id="KW-1185">Reference proteome</keyword>
<dbReference type="Gene3D" id="1.20.120.530">
    <property type="entry name" value="GntR ligand-binding domain-like"/>
    <property type="match status" value="1"/>
</dbReference>
<keyword evidence="2" id="KW-0238">DNA-binding</keyword>
<comment type="caution">
    <text evidence="5">The sequence shown here is derived from an EMBL/GenBank/DDBJ whole genome shotgun (WGS) entry which is preliminary data.</text>
</comment>
<protein>
    <submittedName>
        <fullName evidence="5">GntR family transcriptional repressor for pyruvate dehydrogenase complex</fullName>
    </submittedName>
</protein>
<dbReference type="Gene3D" id="1.10.10.10">
    <property type="entry name" value="Winged helix-like DNA-binding domain superfamily/Winged helix DNA-binding domain"/>
    <property type="match status" value="1"/>
</dbReference>
<evidence type="ECO:0000256" key="2">
    <source>
        <dbReference type="ARBA" id="ARBA00023125"/>
    </source>
</evidence>
<gene>
    <name evidence="5" type="ORF">A8806_106225</name>
</gene>
<dbReference type="InterPro" id="IPR036388">
    <property type="entry name" value="WH-like_DNA-bd_sf"/>
</dbReference>
<dbReference type="RefSeq" id="WP_109731330.1">
    <property type="nucleotide sequence ID" value="NZ_BAAACK010000026.1"/>
</dbReference>
<dbReference type="SMART" id="SM00895">
    <property type="entry name" value="FCD"/>
    <property type="match status" value="1"/>
</dbReference>